<dbReference type="Proteomes" id="UP000218437">
    <property type="component" value="Chromosome"/>
</dbReference>
<dbReference type="PROSITE" id="PS51257">
    <property type="entry name" value="PROKAR_LIPOPROTEIN"/>
    <property type="match status" value="1"/>
</dbReference>
<feature type="signal peptide" evidence="1">
    <location>
        <begin position="1"/>
        <end position="21"/>
    </location>
</feature>
<protein>
    <recommendedName>
        <fullName evidence="4">DUF3833 domain-containing protein</fullName>
    </recommendedName>
</protein>
<gene>
    <name evidence="2" type="ORF">CNX70_05595</name>
</gene>
<dbReference type="AlphaFoldDB" id="A0A290WS46"/>
<accession>A0A290WS46</accession>
<evidence type="ECO:0008006" key="4">
    <source>
        <dbReference type="Google" id="ProtNLM"/>
    </source>
</evidence>
<sequence length="186" mass="20456">MHLMKCCRRGMAAAAVLLALAACSTPPTPATYAQELPVLDLQQYFNGTLDAHGIFQDRSGKVVKRFTVVMRASWVGETGTLDEDFTYSDGSKQRRVWTLRKTAPGRFIGTAPDVVGEAIGEVAGNALRWQYVLALPVDGTVYHVDFEDWMFLMDDKVMLNRAAMSKFGFSLGAVTLSFSKRPQAAP</sequence>
<dbReference type="KEGG" id="jsv:CNX70_05595"/>
<evidence type="ECO:0000256" key="1">
    <source>
        <dbReference type="SAM" id="SignalP"/>
    </source>
</evidence>
<dbReference type="RefSeq" id="WP_096233889.1">
    <property type="nucleotide sequence ID" value="NZ_CP023422.1"/>
</dbReference>
<reference evidence="2 3" key="1">
    <citation type="submission" date="2017-09" db="EMBL/GenBank/DDBJ databases">
        <title>Complete genome sequence of Janthinobacterium svalbardensis PAMC 27463.</title>
        <authorList>
            <person name="Cho Y.-J."/>
            <person name="Cho A."/>
            <person name="Kim O.-S."/>
            <person name="Lee J.-I."/>
        </authorList>
    </citation>
    <scope>NUCLEOTIDE SEQUENCE [LARGE SCALE GENOMIC DNA]</scope>
    <source>
        <strain evidence="2 3">PAMC 27463</strain>
    </source>
</reference>
<dbReference type="InterPro" id="IPR024409">
    <property type="entry name" value="DUF3833"/>
</dbReference>
<keyword evidence="3" id="KW-1185">Reference proteome</keyword>
<name>A0A290WS46_9BURK</name>
<dbReference type="EMBL" id="CP023422">
    <property type="protein sequence ID" value="ATD59717.1"/>
    <property type="molecule type" value="Genomic_DNA"/>
</dbReference>
<evidence type="ECO:0000313" key="3">
    <source>
        <dbReference type="Proteomes" id="UP000218437"/>
    </source>
</evidence>
<dbReference type="Pfam" id="PF12915">
    <property type="entry name" value="DUF3833"/>
    <property type="match status" value="1"/>
</dbReference>
<evidence type="ECO:0000313" key="2">
    <source>
        <dbReference type="EMBL" id="ATD59717.1"/>
    </source>
</evidence>
<organism evidence="2 3">
    <name type="scientific">Janthinobacterium svalbardensis</name>
    <dbReference type="NCBI Taxonomy" id="368607"/>
    <lineage>
        <taxon>Bacteria</taxon>
        <taxon>Pseudomonadati</taxon>
        <taxon>Pseudomonadota</taxon>
        <taxon>Betaproteobacteria</taxon>
        <taxon>Burkholderiales</taxon>
        <taxon>Oxalobacteraceae</taxon>
        <taxon>Janthinobacterium</taxon>
    </lineage>
</organism>
<keyword evidence="1" id="KW-0732">Signal</keyword>
<feature type="chain" id="PRO_5013013439" description="DUF3833 domain-containing protein" evidence="1">
    <location>
        <begin position="22"/>
        <end position="186"/>
    </location>
</feature>
<proteinExistence type="predicted"/>